<organism evidence="2 3">
    <name type="scientific">Anopheles dirus</name>
    <dbReference type="NCBI Taxonomy" id="7168"/>
    <lineage>
        <taxon>Eukaryota</taxon>
        <taxon>Metazoa</taxon>
        <taxon>Ecdysozoa</taxon>
        <taxon>Arthropoda</taxon>
        <taxon>Hexapoda</taxon>
        <taxon>Insecta</taxon>
        <taxon>Pterygota</taxon>
        <taxon>Neoptera</taxon>
        <taxon>Endopterygota</taxon>
        <taxon>Diptera</taxon>
        <taxon>Nematocera</taxon>
        <taxon>Culicoidea</taxon>
        <taxon>Culicidae</taxon>
        <taxon>Anophelinae</taxon>
        <taxon>Anopheles</taxon>
    </lineage>
</organism>
<evidence type="ECO:0000313" key="3">
    <source>
        <dbReference type="Proteomes" id="UP000075884"/>
    </source>
</evidence>
<name>A0A182NGZ6_9DIPT</name>
<reference evidence="2" key="2">
    <citation type="submission" date="2020-05" db="UniProtKB">
        <authorList>
            <consortium name="EnsemblMetazoa"/>
        </authorList>
    </citation>
    <scope>IDENTIFICATION</scope>
    <source>
        <strain evidence="2">WRAIR2</strain>
    </source>
</reference>
<reference evidence="3" key="1">
    <citation type="submission" date="2013-03" db="EMBL/GenBank/DDBJ databases">
        <title>The Genome Sequence of Anopheles dirus WRAIR2.</title>
        <authorList>
            <consortium name="The Broad Institute Genomics Platform"/>
            <person name="Neafsey D.E."/>
            <person name="Walton C."/>
            <person name="Walker B."/>
            <person name="Young S.K."/>
            <person name="Zeng Q."/>
            <person name="Gargeya S."/>
            <person name="Fitzgerald M."/>
            <person name="Haas B."/>
            <person name="Abouelleil A."/>
            <person name="Allen A.W."/>
            <person name="Alvarado L."/>
            <person name="Arachchi H.M."/>
            <person name="Berlin A.M."/>
            <person name="Chapman S.B."/>
            <person name="Gainer-Dewar J."/>
            <person name="Goldberg J."/>
            <person name="Griggs A."/>
            <person name="Gujja S."/>
            <person name="Hansen M."/>
            <person name="Howarth C."/>
            <person name="Imamovic A."/>
            <person name="Ireland A."/>
            <person name="Larimer J."/>
            <person name="McCowan C."/>
            <person name="Murphy C."/>
            <person name="Pearson M."/>
            <person name="Poon T.W."/>
            <person name="Priest M."/>
            <person name="Roberts A."/>
            <person name="Saif S."/>
            <person name="Shea T."/>
            <person name="Sisk P."/>
            <person name="Sykes S."/>
            <person name="Wortman J."/>
            <person name="Nusbaum C."/>
            <person name="Birren B."/>
        </authorList>
    </citation>
    <scope>NUCLEOTIDE SEQUENCE [LARGE SCALE GENOMIC DNA]</scope>
    <source>
        <strain evidence="3">WRAIR2</strain>
    </source>
</reference>
<evidence type="ECO:0000256" key="1">
    <source>
        <dbReference type="SAM" id="SignalP"/>
    </source>
</evidence>
<dbReference type="EnsemblMetazoa" id="ADIR006919-RA">
    <property type="protein sequence ID" value="ADIR006919-PA"/>
    <property type="gene ID" value="ADIR006919"/>
</dbReference>
<evidence type="ECO:0008006" key="4">
    <source>
        <dbReference type="Google" id="ProtNLM"/>
    </source>
</evidence>
<sequence>MKRSRGLLWLALSWQIAFVLCFPYDFGSSVTFGARNSNLVKCYSTSIKSNVFSLLPFTRTVTFTPNMRVRHIRVTSKNQQKLSARIVQGGVNAEPSTAISIALTSDYGGRLSAEAAQMNVRYIDISSFAHAPLHAQIVSGGIGTGNPTPTSVAVYIDHGGIYSATIRVYCGA</sequence>
<keyword evidence="1" id="KW-0732">Signal</keyword>
<protein>
    <recommendedName>
        <fullName evidence="4">Farnesoic acid O-methyl transferase domain-containing protein</fullName>
    </recommendedName>
</protein>
<evidence type="ECO:0000313" key="2">
    <source>
        <dbReference type="EnsemblMetazoa" id="ADIR006919-PA"/>
    </source>
</evidence>
<proteinExistence type="predicted"/>
<keyword evidence="3" id="KW-1185">Reference proteome</keyword>
<feature type="chain" id="PRO_5008129850" description="Farnesoic acid O-methyl transferase domain-containing protein" evidence="1">
    <location>
        <begin position="22"/>
        <end position="172"/>
    </location>
</feature>
<accession>A0A182NGZ6</accession>
<feature type="signal peptide" evidence="1">
    <location>
        <begin position="1"/>
        <end position="21"/>
    </location>
</feature>
<dbReference type="AlphaFoldDB" id="A0A182NGZ6"/>
<dbReference type="Proteomes" id="UP000075884">
    <property type="component" value="Unassembled WGS sequence"/>
</dbReference>
<dbReference type="VEuPathDB" id="VectorBase:ADIR006919"/>